<dbReference type="GO" id="GO:0016787">
    <property type="term" value="F:hydrolase activity"/>
    <property type="evidence" value="ECO:0007669"/>
    <property type="project" value="UniProtKB-KW"/>
</dbReference>
<dbReference type="OrthoDB" id="9804442at2"/>
<evidence type="ECO:0000256" key="2">
    <source>
        <dbReference type="ARBA" id="ARBA00022801"/>
    </source>
</evidence>
<dbReference type="AlphaFoldDB" id="A0A5C4SWR6"/>
<dbReference type="Pfam" id="PF00293">
    <property type="entry name" value="NUDIX"/>
    <property type="match status" value="1"/>
</dbReference>
<comment type="caution">
    <text evidence="5">The sequence shown here is derived from an EMBL/GenBank/DDBJ whole genome shotgun (WGS) entry which is preliminary data.</text>
</comment>
<dbReference type="InterPro" id="IPR020476">
    <property type="entry name" value="Nudix_hydrolase"/>
</dbReference>
<evidence type="ECO:0000313" key="5">
    <source>
        <dbReference type="EMBL" id="TNJ58043.1"/>
    </source>
</evidence>
<dbReference type="SUPFAM" id="SSF55811">
    <property type="entry name" value="Nudix"/>
    <property type="match status" value="1"/>
</dbReference>
<dbReference type="Gene3D" id="3.90.79.10">
    <property type="entry name" value="Nucleoside Triphosphate Pyrophosphohydrolase"/>
    <property type="match status" value="1"/>
</dbReference>
<keyword evidence="6" id="KW-1185">Reference proteome</keyword>
<dbReference type="PROSITE" id="PS00893">
    <property type="entry name" value="NUDIX_BOX"/>
    <property type="match status" value="1"/>
</dbReference>
<accession>A0A5C4SWR6</accession>
<evidence type="ECO:0000259" key="4">
    <source>
        <dbReference type="PROSITE" id="PS51462"/>
    </source>
</evidence>
<evidence type="ECO:0000256" key="3">
    <source>
        <dbReference type="RuleBase" id="RU003476"/>
    </source>
</evidence>
<comment type="similarity">
    <text evidence="1 3">Belongs to the Nudix hydrolase family.</text>
</comment>
<dbReference type="EMBL" id="VDCQ01000100">
    <property type="protein sequence ID" value="TNJ58043.1"/>
    <property type="molecule type" value="Genomic_DNA"/>
</dbReference>
<reference evidence="5 6" key="1">
    <citation type="submission" date="2019-05" db="EMBL/GenBank/DDBJ databases">
        <title>We sequenced the genome of Paenibacillus hemerocallicola KCTC 33185 for further insight into its adaptation and study the phylogeny of Paenibacillus.</title>
        <authorList>
            <person name="Narsing Rao M.P."/>
        </authorList>
    </citation>
    <scope>NUCLEOTIDE SEQUENCE [LARGE SCALE GENOMIC DNA]</scope>
    <source>
        <strain evidence="5 6">KCTC 33185</strain>
    </source>
</reference>
<protein>
    <submittedName>
        <fullName evidence="5">NUDIX domain-containing protein</fullName>
    </submittedName>
</protein>
<keyword evidence="2 3" id="KW-0378">Hydrolase</keyword>
<dbReference type="PANTHER" id="PTHR43736">
    <property type="entry name" value="ADP-RIBOSE PYROPHOSPHATASE"/>
    <property type="match status" value="1"/>
</dbReference>
<dbReference type="PROSITE" id="PS51462">
    <property type="entry name" value="NUDIX"/>
    <property type="match status" value="1"/>
</dbReference>
<proteinExistence type="inferred from homology"/>
<dbReference type="InterPro" id="IPR020084">
    <property type="entry name" value="NUDIX_hydrolase_CS"/>
</dbReference>
<organism evidence="5 6">
    <name type="scientific">Paenibacillus hemerocallicola</name>
    <dbReference type="NCBI Taxonomy" id="1172614"/>
    <lineage>
        <taxon>Bacteria</taxon>
        <taxon>Bacillati</taxon>
        <taxon>Bacillota</taxon>
        <taxon>Bacilli</taxon>
        <taxon>Bacillales</taxon>
        <taxon>Paenibacillaceae</taxon>
        <taxon>Paenibacillus</taxon>
    </lineage>
</organism>
<dbReference type="RefSeq" id="WP_139607529.1">
    <property type="nucleotide sequence ID" value="NZ_VDCQ01000100.1"/>
</dbReference>
<dbReference type="InterPro" id="IPR015797">
    <property type="entry name" value="NUDIX_hydrolase-like_dom_sf"/>
</dbReference>
<evidence type="ECO:0000256" key="1">
    <source>
        <dbReference type="ARBA" id="ARBA00005582"/>
    </source>
</evidence>
<dbReference type="PANTHER" id="PTHR43736:SF1">
    <property type="entry name" value="DIHYDRONEOPTERIN TRIPHOSPHATE DIPHOSPHATASE"/>
    <property type="match status" value="1"/>
</dbReference>
<evidence type="ECO:0000313" key="6">
    <source>
        <dbReference type="Proteomes" id="UP000307943"/>
    </source>
</evidence>
<dbReference type="PRINTS" id="PR00502">
    <property type="entry name" value="NUDIXFAMILY"/>
</dbReference>
<sequence length="170" mass="19419">MRVVREAQDVPGIPLPNETRLVLTQQLPDEQLVTGAFVLAFMGKELVLTHLKHRGWDIPGGHPEQGESPDEAMRRELYEETGAIIGHYGILGYEKIRLLGPRPENYKYPYPDSYMAFYWAAVSRLDDIPSSKETYGRGLFNPEEASKIPWIVHNFAFYEEAVKNLPDQTD</sequence>
<feature type="domain" description="Nudix hydrolase" evidence="4">
    <location>
        <begin position="6"/>
        <end position="163"/>
    </location>
</feature>
<gene>
    <name evidence="5" type="ORF">FE784_38130</name>
</gene>
<name>A0A5C4SWR6_9BACL</name>
<dbReference type="Proteomes" id="UP000307943">
    <property type="component" value="Unassembled WGS sequence"/>
</dbReference>
<dbReference type="InterPro" id="IPR000086">
    <property type="entry name" value="NUDIX_hydrolase_dom"/>
</dbReference>